<dbReference type="PANTHER" id="PTHR20992">
    <property type="entry name" value="AT15442P-RELATED"/>
    <property type="match status" value="1"/>
</dbReference>
<gene>
    <name evidence="4" type="ORF">QMA06_14515</name>
</gene>
<feature type="transmembrane region" description="Helical" evidence="3">
    <location>
        <begin position="134"/>
        <end position="155"/>
    </location>
</feature>
<feature type="transmembrane region" description="Helical" evidence="3">
    <location>
        <begin position="270"/>
        <end position="291"/>
    </location>
</feature>
<keyword evidence="3" id="KW-0472">Membrane</keyword>
<dbReference type="EMBL" id="JASDDK010000007">
    <property type="protein sequence ID" value="MDN3493934.1"/>
    <property type="molecule type" value="Genomic_DNA"/>
</dbReference>
<comment type="caution">
    <text evidence="4">The sequence shown here is derived from an EMBL/GenBank/DDBJ whole genome shotgun (WGS) entry which is preliminary data.</text>
</comment>
<feature type="transmembrane region" description="Helical" evidence="3">
    <location>
        <begin position="175"/>
        <end position="191"/>
    </location>
</feature>
<feature type="transmembrane region" description="Helical" evidence="3">
    <location>
        <begin position="198"/>
        <end position="219"/>
    </location>
</feature>
<dbReference type="Proteomes" id="UP001231197">
    <property type="component" value="Unassembled WGS sequence"/>
</dbReference>
<dbReference type="InterPro" id="IPR005240">
    <property type="entry name" value="DUF389"/>
</dbReference>
<evidence type="ECO:0000256" key="2">
    <source>
        <dbReference type="SAM" id="MobiDB-lite"/>
    </source>
</evidence>
<keyword evidence="3" id="KW-1133">Transmembrane helix</keyword>
<dbReference type="RefSeq" id="WP_290207620.1">
    <property type="nucleotide sequence ID" value="NZ_JASDDK010000007.1"/>
</dbReference>
<evidence type="ECO:0000256" key="3">
    <source>
        <dbReference type="SAM" id="Phobius"/>
    </source>
</evidence>
<feature type="transmembrane region" description="Helical" evidence="3">
    <location>
        <begin position="225"/>
        <end position="249"/>
    </location>
</feature>
<name>A0ABT7ZY68_9FLAO</name>
<keyword evidence="3" id="KW-0812">Transmembrane</keyword>
<accession>A0ABT7ZY68</accession>
<organism evidence="4 5">
    <name type="scientific">Winogradskyella bathintestinalis</name>
    <dbReference type="NCBI Taxonomy" id="3035208"/>
    <lineage>
        <taxon>Bacteria</taxon>
        <taxon>Pseudomonadati</taxon>
        <taxon>Bacteroidota</taxon>
        <taxon>Flavobacteriia</taxon>
        <taxon>Flavobacteriales</taxon>
        <taxon>Flavobacteriaceae</taxon>
        <taxon>Winogradskyella</taxon>
    </lineage>
</organism>
<feature type="region of interest" description="Disordered" evidence="2">
    <location>
        <begin position="1"/>
        <end position="25"/>
    </location>
</feature>
<keyword evidence="5" id="KW-1185">Reference proteome</keyword>
<sequence length="498" mass="56258">MSDENKFNFSEEEKNKQITNEMNKEAAVEEKKDAVKKDAKGLFASVKTFMSELLDFRDDTDRDATITAIKADIPFKGATAWILVCSIFVASIGLNANSTAVVIGAMLISPLMGPILGVGLSIAINDIDTLKKSLINLAIMIVLSLLTAFLFFWLFPLSEETSELLGRTRPDIRDVLIAFFGGLALIIARTKRGTIASVIFGVAIATALMPPLCTAGYGLAEGNWVYFGGAMYLFTINTIFIALATFLVLKILRFPMLKYANSAKRKRISRIATVVAIIVMIPAIWTFLTVLQESKYERDYKDFIANEIQANPNLWLQRDHMEIENREISLYFNGDVSEEMISDLQNEIQDYENLKNFELVINANKTRSADRLIESLDRAYDDLDRKDNVIDGLQKQIEDLETNISNLNKVIESKNTSKNAVSFSALSRDAKIRFNDLEYFGYAKMLESKDFINIDTVTVANVRWKVELSDSMVVTKERDLQKWLKNELKVDTVFIRRN</sequence>
<proteinExistence type="predicted"/>
<feature type="coiled-coil region" evidence="1">
    <location>
        <begin position="334"/>
        <end position="417"/>
    </location>
</feature>
<dbReference type="Pfam" id="PF04087">
    <property type="entry name" value="DUF389"/>
    <property type="match status" value="1"/>
</dbReference>
<feature type="transmembrane region" description="Helical" evidence="3">
    <location>
        <begin position="100"/>
        <end position="122"/>
    </location>
</feature>
<dbReference type="PANTHER" id="PTHR20992:SF9">
    <property type="entry name" value="AT15442P-RELATED"/>
    <property type="match status" value="1"/>
</dbReference>
<evidence type="ECO:0000313" key="4">
    <source>
        <dbReference type="EMBL" id="MDN3493934.1"/>
    </source>
</evidence>
<evidence type="ECO:0000313" key="5">
    <source>
        <dbReference type="Proteomes" id="UP001231197"/>
    </source>
</evidence>
<reference evidence="4 5" key="1">
    <citation type="journal article" date="2023" name="Int. J. Syst. Evol. Microbiol.">
        <title>Winogradskyella bathintestinalis sp. nov., isolated from the intestine of the deep-sea loosejaw dragonfish, Malacosteus niger.</title>
        <authorList>
            <person name="Uniacke-Lowe S."/>
            <person name="Johnson C.N."/>
            <person name="Stanton C."/>
            <person name="Hill C."/>
            <person name="Ross P."/>
        </authorList>
    </citation>
    <scope>NUCLEOTIDE SEQUENCE [LARGE SCALE GENOMIC DNA]</scope>
    <source>
        <strain evidence="4 5">APC 3343</strain>
    </source>
</reference>
<feature type="transmembrane region" description="Helical" evidence="3">
    <location>
        <begin position="78"/>
        <end position="94"/>
    </location>
</feature>
<keyword evidence="1" id="KW-0175">Coiled coil</keyword>
<evidence type="ECO:0000256" key="1">
    <source>
        <dbReference type="SAM" id="Coils"/>
    </source>
</evidence>
<protein>
    <submittedName>
        <fullName evidence="4">DUF389 domain-containing protein</fullName>
    </submittedName>
</protein>